<dbReference type="STRING" id="1423758.FC41_GL000084"/>
<dbReference type="PROSITE" id="PS51257">
    <property type="entry name" value="PROKAR_LIPOPROTEIN"/>
    <property type="match status" value="1"/>
</dbReference>
<feature type="domain" description="DUF2179" evidence="7">
    <location>
        <begin position="227"/>
        <end position="281"/>
    </location>
</feature>
<evidence type="ECO:0000256" key="2">
    <source>
        <dbReference type="ARBA" id="ARBA00022475"/>
    </source>
</evidence>
<comment type="caution">
    <text evidence="8">The sequence shown here is derived from an EMBL/GenBank/DDBJ whole genome shotgun (WGS) entry which is preliminary data.</text>
</comment>
<dbReference type="Proteomes" id="UP000009320">
    <property type="component" value="Unassembled WGS sequence"/>
</dbReference>
<evidence type="ECO:0000256" key="6">
    <source>
        <dbReference type="SAM" id="Phobius"/>
    </source>
</evidence>
<evidence type="ECO:0000256" key="4">
    <source>
        <dbReference type="ARBA" id="ARBA00022989"/>
    </source>
</evidence>
<dbReference type="GO" id="GO:0005886">
    <property type="term" value="C:plasma membrane"/>
    <property type="evidence" value="ECO:0007669"/>
    <property type="project" value="UniProtKB-SubCell"/>
</dbReference>
<dbReference type="GeneID" id="82846813"/>
<keyword evidence="2" id="KW-1003">Cell membrane</keyword>
<dbReference type="InterPro" id="IPR003740">
    <property type="entry name" value="YitT"/>
</dbReference>
<feature type="transmembrane region" description="Helical" evidence="6">
    <location>
        <begin position="113"/>
        <end position="132"/>
    </location>
</feature>
<keyword evidence="4 6" id="KW-1133">Transmembrane helix</keyword>
<dbReference type="PIRSF" id="PIRSF006483">
    <property type="entry name" value="Membrane_protein_YitT"/>
    <property type="match status" value="1"/>
</dbReference>
<dbReference type="InterPro" id="IPR015867">
    <property type="entry name" value="N-reg_PII/ATP_PRibTrfase_C"/>
</dbReference>
<evidence type="ECO:0000256" key="3">
    <source>
        <dbReference type="ARBA" id="ARBA00022692"/>
    </source>
</evidence>
<feature type="transmembrane region" description="Helical" evidence="6">
    <location>
        <begin position="51"/>
        <end position="73"/>
    </location>
</feature>
<dbReference type="PANTHER" id="PTHR33545">
    <property type="entry name" value="UPF0750 MEMBRANE PROTEIN YITT-RELATED"/>
    <property type="match status" value="1"/>
</dbReference>
<proteinExistence type="predicted"/>
<dbReference type="PATRIC" id="fig|1423758.3.peg.87"/>
<dbReference type="Pfam" id="PF10035">
    <property type="entry name" value="DUF2179"/>
    <property type="match status" value="1"/>
</dbReference>
<feature type="transmembrane region" description="Helical" evidence="6">
    <location>
        <begin position="80"/>
        <end position="101"/>
    </location>
</feature>
<keyword evidence="5 6" id="KW-0472">Membrane</keyword>
<dbReference type="PANTHER" id="PTHR33545:SF10">
    <property type="entry name" value="UPF0750 MEMBRANE PROTEIN YPJC"/>
    <property type="match status" value="1"/>
</dbReference>
<sequence length="297" mass="33247">MIKKYMNKQLLIQLFMIALGCSIYAFSLDKISIPNRLADGGISGIALLLRYWFNINPGLSTLILNIPLIIIGYRFMGKRLLALTMWGTACLSFFLWFWLHISIINQINLNHDLFISGVLAGLFSGFGIGLVFKYGGTTGGTDIIARILDLKLGVPIGKSLLALDAFVLTISLTYLDIEHMMYTLLASFVLARITDYVQEGSYAAKGLLIISDKNMEIAKMIDLQLDRGYTFLNAEGGYNLTPKKVIYCVVSPREISNVRNLILKIDPHAFVSIIDVHEALGQGFSFERKKHHIIFKD</sequence>
<evidence type="ECO:0000313" key="9">
    <source>
        <dbReference type="Proteomes" id="UP000009320"/>
    </source>
</evidence>
<evidence type="ECO:0000256" key="1">
    <source>
        <dbReference type="ARBA" id="ARBA00004651"/>
    </source>
</evidence>
<keyword evidence="9" id="KW-1185">Reference proteome</keyword>
<gene>
    <name evidence="8" type="ORF">BN55_09085</name>
</gene>
<dbReference type="InterPro" id="IPR019264">
    <property type="entry name" value="DUF2179"/>
</dbReference>
<comment type="subcellular location">
    <subcellularLocation>
        <location evidence="1">Cell membrane</location>
        <topology evidence="1">Multi-pass membrane protein</topology>
    </subcellularLocation>
</comment>
<dbReference type="Pfam" id="PF02588">
    <property type="entry name" value="YitT_membrane"/>
    <property type="match status" value="1"/>
</dbReference>
<accession>I7L9N9</accession>
<keyword evidence="3 6" id="KW-0812">Transmembrane</keyword>
<evidence type="ECO:0000313" key="8">
    <source>
        <dbReference type="EMBL" id="CCI81554.1"/>
    </source>
</evidence>
<evidence type="ECO:0000259" key="7">
    <source>
        <dbReference type="Pfam" id="PF10035"/>
    </source>
</evidence>
<dbReference type="eggNOG" id="COG1284">
    <property type="taxonomic scope" value="Bacteria"/>
</dbReference>
<dbReference type="Gene3D" id="3.30.70.120">
    <property type="match status" value="1"/>
</dbReference>
<name>I7L9N9_9LACO</name>
<dbReference type="CDD" id="cd16380">
    <property type="entry name" value="YitT_C"/>
    <property type="match status" value="1"/>
</dbReference>
<evidence type="ECO:0000256" key="5">
    <source>
        <dbReference type="ARBA" id="ARBA00023136"/>
    </source>
</evidence>
<dbReference type="AlphaFoldDB" id="I7L9N9"/>
<dbReference type="InterPro" id="IPR051461">
    <property type="entry name" value="UPF0750_membrane"/>
</dbReference>
<protein>
    <recommendedName>
        <fullName evidence="7">DUF2179 domain-containing protein</fullName>
    </recommendedName>
</protein>
<dbReference type="RefSeq" id="WP_008470357.1">
    <property type="nucleotide sequence ID" value="NZ_AYZP01000001.1"/>
</dbReference>
<dbReference type="EMBL" id="CAKE01000004">
    <property type="protein sequence ID" value="CCI81554.1"/>
    <property type="molecule type" value="Genomic_DNA"/>
</dbReference>
<organism evidence="8 9">
    <name type="scientific">Lactobacillus hominis DSM 23910 = CRBIP 24.179</name>
    <dbReference type="NCBI Taxonomy" id="1423758"/>
    <lineage>
        <taxon>Bacteria</taxon>
        <taxon>Bacillati</taxon>
        <taxon>Bacillota</taxon>
        <taxon>Bacilli</taxon>
        <taxon>Lactobacillales</taxon>
        <taxon>Lactobacillaceae</taxon>
        <taxon>Lactobacillus</taxon>
    </lineage>
</organism>
<reference evidence="8 9" key="1">
    <citation type="submission" date="2012-06" db="EMBL/GenBank/DDBJ databases">
        <title>Draft Genome Sequence of Lactobacillus hominis Strain CRBIP 24.179T, isolated from human intestine.</title>
        <authorList>
            <person name="Cousin S."/>
            <person name="Ma L."/>
            <person name="Bizet C."/>
            <person name="Loux V."/>
            <person name="Bouchier C."/>
            <person name="Clermont D."/>
            <person name="Creno S."/>
        </authorList>
    </citation>
    <scope>NUCLEOTIDE SEQUENCE [LARGE SCALE GENOMIC DNA]</scope>
    <source>
        <strain evidence="9">CRBIP 24.179T</strain>
    </source>
</reference>